<accession>A0A1I5H6C8</accession>
<evidence type="ECO:0000313" key="3">
    <source>
        <dbReference type="Proteomes" id="UP000199614"/>
    </source>
</evidence>
<gene>
    <name evidence="2" type="ORF">SAMN05216207_105819</name>
</gene>
<protein>
    <recommendedName>
        <fullName evidence="4">Gluconate kinase</fullName>
    </recommendedName>
</protein>
<sequence>MDDRPYAGAVETHSGVVFAVADHVYKAKKPVDLGFLDFRTLEQRREVCHREVELNRRLAPDVYLGVADVVGTDGAVCDHLVVMHRLPQERSLQALVDAGPAEESLHDRVGEVADVLARFHSGAQRSPEIDEQAGTAARRAQWRANLDGLRPFAGDPLDAQTLDEVQRRAYGFIEHRAPLFDRRIAEHRIVDGHGDLLANDVFCLADGPRLLDCVEFDDRLRFVDGLDDAAALVMDLHQQGHPELAQTFLRRYCERADDPAPEPLLDLFVAHRAAIRAKAACLRHEQGIDTDAAGQARALLDLSVTRLRQATPRMILVGGPPASGTTTLARAVAERIGAVVLSSDRVRKEIAGLDPDAQAPEGADLYSAEHTERTYAQLCRQAAHQTGHGASVVLDASWTRAAAREHAARVAQEAGADLIALRCVVDRETAAARAAERGSGRSDAGPEVARRLHDAADPWPEAHPIDTDSSPAHATEQALEVLQR</sequence>
<dbReference type="SUPFAM" id="SSF56112">
    <property type="entry name" value="Protein kinase-like (PK-like)"/>
    <property type="match status" value="1"/>
</dbReference>
<reference evidence="2 3" key="1">
    <citation type="submission" date="2016-10" db="EMBL/GenBank/DDBJ databases">
        <authorList>
            <person name="de Groot N.N."/>
        </authorList>
    </citation>
    <scope>NUCLEOTIDE SEQUENCE [LARGE SCALE GENOMIC DNA]</scope>
    <source>
        <strain evidence="2 3">CGMCC 4.1877</strain>
    </source>
</reference>
<dbReference type="Gene3D" id="3.40.50.300">
    <property type="entry name" value="P-loop containing nucleotide triphosphate hydrolases"/>
    <property type="match status" value="1"/>
</dbReference>
<dbReference type="InterPro" id="IPR052732">
    <property type="entry name" value="Cell-binding_unc_protein"/>
</dbReference>
<dbReference type="STRING" id="260086.SAMN05216207_105819"/>
<proteinExistence type="predicted"/>
<keyword evidence="3" id="KW-1185">Reference proteome</keyword>
<dbReference type="PANTHER" id="PTHR43883">
    <property type="entry name" value="SLR0207 PROTEIN"/>
    <property type="match status" value="1"/>
</dbReference>
<evidence type="ECO:0000313" key="2">
    <source>
        <dbReference type="EMBL" id="SFO43814.1"/>
    </source>
</evidence>
<name>A0A1I5H6C8_PSUAM</name>
<dbReference type="InterPro" id="IPR027417">
    <property type="entry name" value="P-loop_NTPase"/>
</dbReference>
<dbReference type="EMBL" id="FOUY01000058">
    <property type="protein sequence ID" value="SFO43814.1"/>
    <property type="molecule type" value="Genomic_DNA"/>
</dbReference>
<dbReference type="Pfam" id="PF13671">
    <property type="entry name" value="AAA_33"/>
    <property type="match status" value="1"/>
</dbReference>
<dbReference type="OrthoDB" id="9810277at2"/>
<organism evidence="2 3">
    <name type="scientific">Pseudonocardia ammonioxydans</name>
    <dbReference type="NCBI Taxonomy" id="260086"/>
    <lineage>
        <taxon>Bacteria</taxon>
        <taxon>Bacillati</taxon>
        <taxon>Actinomycetota</taxon>
        <taxon>Actinomycetes</taxon>
        <taxon>Pseudonocardiales</taxon>
        <taxon>Pseudonocardiaceae</taxon>
        <taxon>Pseudonocardia</taxon>
    </lineage>
</organism>
<dbReference type="InterPro" id="IPR011009">
    <property type="entry name" value="Kinase-like_dom_sf"/>
</dbReference>
<feature type="region of interest" description="Disordered" evidence="1">
    <location>
        <begin position="433"/>
        <end position="484"/>
    </location>
</feature>
<evidence type="ECO:0008006" key="4">
    <source>
        <dbReference type="Google" id="ProtNLM"/>
    </source>
</evidence>
<dbReference type="RefSeq" id="WP_093355183.1">
    <property type="nucleotide sequence ID" value="NZ_FOUY01000058.1"/>
</dbReference>
<dbReference type="Proteomes" id="UP000199614">
    <property type="component" value="Unassembled WGS sequence"/>
</dbReference>
<dbReference type="SUPFAM" id="SSF52540">
    <property type="entry name" value="P-loop containing nucleoside triphosphate hydrolases"/>
    <property type="match status" value="1"/>
</dbReference>
<evidence type="ECO:0000256" key="1">
    <source>
        <dbReference type="SAM" id="MobiDB-lite"/>
    </source>
</evidence>
<dbReference type="AlphaFoldDB" id="A0A1I5H6C8"/>
<dbReference type="PANTHER" id="PTHR43883:SF1">
    <property type="entry name" value="GLUCONOKINASE"/>
    <property type="match status" value="1"/>
</dbReference>